<accession>A0ABS3HRB4</accession>
<keyword evidence="10" id="KW-0521">NADP</keyword>
<keyword evidence="9 10" id="KW-0486">Methionine biosynthesis</keyword>
<comment type="catalytic activity">
    <reaction evidence="10">
        <text>L-homoserine + NADP(+) = L-aspartate 4-semialdehyde + NADPH + H(+)</text>
        <dbReference type="Rhea" id="RHEA:15761"/>
        <dbReference type="ChEBI" id="CHEBI:15378"/>
        <dbReference type="ChEBI" id="CHEBI:57476"/>
        <dbReference type="ChEBI" id="CHEBI:57783"/>
        <dbReference type="ChEBI" id="CHEBI:58349"/>
        <dbReference type="ChEBI" id="CHEBI:537519"/>
        <dbReference type="EC" id="1.1.1.3"/>
    </reaction>
</comment>
<reference evidence="14 15" key="1">
    <citation type="submission" date="2021-03" db="EMBL/GenBank/DDBJ databases">
        <title>Enterococcal diversity collection.</title>
        <authorList>
            <person name="Gilmore M.S."/>
            <person name="Schwartzman J."/>
            <person name="Van Tyne D."/>
            <person name="Martin M."/>
            <person name="Earl A.M."/>
            <person name="Manson A.L."/>
            <person name="Straub T."/>
            <person name="Salamzade R."/>
            <person name="Saavedra J."/>
            <person name="Lebreton F."/>
            <person name="Prichula J."/>
            <person name="Schaufler K."/>
            <person name="Gaca A."/>
            <person name="Sgardioli B."/>
            <person name="Wagenaar J."/>
            <person name="Strong T."/>
        </authorList>
    </citation>
    <scope>NUCLEOTIDE SEQUENCE [LARGE SCALE GENOMIC DNA]</scope>
    <source>
        <strain evidence="14 15">DIV0080</strain>
    </source>
</reference>
<dbReference type="Pfam" id="PF03447">
    <property type="entry name" value="NAD_binding_3"/>
    <property type="match status" value="1"/>
</dbReference>
<comment type="similarity">
    <text evidence="3 11">Belongs to the homoserine dehydrogenase family.</text>
</comment>
<evidence type="ECO:0000256" key="11">
    <source>
        <dbReference type="RuleBase" id="RU004171"/>
    </source>
</evidence>
<evidence type="ECO:0000256" key="10">
    <source>
        <dbReference type="RuleBase" id="RU000579"/>
    </source>
</evidence>
<dbReference type="RefSeq" id="WP_206965235.1">
    <property type="nucleotide sequence ID" value="NZ_JAFLVX010000014.1"/>
</dbReference>
<evidence type="ECO:0000256" key="6">
    <source>
        <dbReference type="ARBA" id="ARBA00022605"/>
    </source>
</evidence>
<dbReference type="EC" id="1.1.1.3" evidence="4 10"/>
<dbReference type="Gene3D" id="3.30.360.10">
    <property type="entry name" value="Dihydrodipicolinate Reductase, domain 2"/>
    <property type="match status" value="1"/>
</dbReference>
<evidence type="ECO:0000256" key="3">
    <source>
        <dbReference type="ARBA" id="ARBA00006753"/>
    </source>
</evidence>
<evidence type="ECO:0000256" key="5">
    <source>
        <dbReference type="ARBA" id="ARBA00013376"/>
    </source>
</evidence>
<dbReference type="InterPro" id="IPR001342">
    <property type="entry name" value="HDH_cat"/>
</dbReference>
<dbReference type="InterPro" id="IPR019811">
    <property type="entry name" value="HDH_CS"/>
</dbReference>
<dbReference type="PANTHER" id="PTHR43331:SF1">
    <property type="entry name" value="HOMOSERINE DEHYDROGENASE"/>
    <property type="match status" value="1"/>
</dbReference>
<dbReference type="SUPFAM" id="SSF55347">
    <property type="entry name" value="Glyceraldehyde-3-phosphate dehydrogenase-like, C-terminal domain"/>
    <property type="match status" value="1"/>
</dbReference>
<evidence type="ECO:0000256" key="2">
    <source>
        <dbReference type="ARBA" id="ARBA00005062"/>
    </source>
</evidence>
<dbReference type="InterPro" id="IPR036291">
    <property type="entry name" value="NAD(P)-bd_dom_sf"/>
</dbReference>
<keyword evidence="15" id="KW-1185">Reference proteome</keyword>
<proteinExistence type="inferred from homology"/>
<name>A0ABS3HRB4_9ENTE</name>
<comment type="caution">
    <text evidence="14">The sequence shown here is derived from an EMBL/GenBank/DDBJ whole genome shotgun (WGS) entry which is preliminary data.</text>
</comment>
<dbReference type="Gene3D" id="3.40.50.720">
    <property type="entry name" value="NAD(P)-binding Rossmann-like Domain"/>
    <property type="match status" value="1"/>
</dbReference>
<feature type="domain" description="Homoserine dehydrogenase catalytic" evidence="12">
    <location>
        <begin position="124"/>
        <end position="302"/>
    </location>
</feature>
<evidence type="ECO:0000256" key="7">
    <source>
        <dbReference type="ARBA" id="ARBA00022697"/>
    </source>
</evidence>
<evidence type="ECO:0000256" key="9">
    <source>
        <dbReference type="ARBA" id="ARBA00023167"/>
    </source>
</evidence>
<evidence type="ECO:0000313" key="14">
    <source>
        <dbReference type="EMBL" id="MBO0476280.1"/>
    </source>
</evidence>
<dbReference type="Proteomes" id="UP000664857">
    <property type="component" value="Unassembled WGS sequence"/>
</dbReference>
<keyword evidence="6 10" id="KW-0028">Amino-acid biosynthesis</keyword>
<dbReference type="InterPro" id="IPR005106">
    <property type="entry name" value="Asp/hSer_DH_NAD-bd"/>
</dbReference>
<evidence type="ECO:0000256" key="1">
    <source>
        <dbReference type="ARBA" id="ARBA00005056"/>
    </source>
</evidence>
<dbReference type="NCBIfam" id="NF004976">
    <property type="entry name" value="PRK06349.1"/>
    <property type="match status" value="1"/>
</dbReference>
<dbReference type="EMBL" id="JAFLVX010000014">
    <property type="protein sequence ID" value="MBO0476280.1"/>
    <property type="molecule type" value="Genomic_DNA"/>
</dbReference>
<organism evidence="14 15">
    <name type="scientific">Candidatus Vagococcus giribetii</name>
    <dbReference type="NCBI Taxonomy" id="2230876"/>
    <lineage>
        <taxon>Bacteria</taxon>
        <taxon>Bacillati</taxon>
        <taxon>Bacillota</taxon>
        <taxon>Bacilli</taxon>
        <taxon>Lactobacillales</taxon>
        <taxon>Enterococcaceae</taxon>
        <taxon>Vagococcus</taxon>
    </lineage>
</organism>
<evidence type="ECO:0000259" key="12">
    <source>
        <dbReference type="Pfam" id="PF00742"/>
    </source>
</evidence>
<evidence type="ECO:0000256" key="4">
    <source>
        <dbReference type="ARBA" id="ARBA00013213"/>
    </source>
</evidence>
<dbReference type="PANTHER" id="PTHR43331">
    <property type="entry name" value="HOMOSERINE DEHYDROGENASE"/>
    <property type="match status" value="1"/>
</dbReference>
<protein>
    <recommendedName>
        <fullName evidence="5 10">Homoserine dehydrogenase</fullName>
        <ecNumber evidence="4 10">1.1.1.3</ecNumber>
    </recommendedName>
</protein>
<dbReference type="Pfam" id="PF00742">
    <property type="entry name" value="Homoserine_dh"/>
    <property type="match status" value="1"/>
</dbReference>
<evidence type="ECO:0000259" key="13">
    <source>
        <dbReference type="Pfam" id="PF03447"/>
    </source>
</evidence>
<evidence type="ECO:0000256" key="8">
    <source>
        <dbReference type="ARBA" id="ARBA00023002"/>
    </source>
</evidence>
<comment type="pathway">
    <text evidence="1 10">Amino-acid biosynthesis; L-threonine biosynthesis; L-threonine from L-aspartate: step 3/5.</text>
</comment>
<dbReference type="GO" id="GO:0004412">
    <property type="term" value="F:homoserine dehydrogenase activity"/>
    <property type="evidence" value="ECO:0007669"/>
    <property type="project" value="UniProtKB-EC"/>
</dbReference>
<dbReference type="SUPFAM" id="SSF51735">
    <property type="entry name" value="NAD(P)-binding Rossmann-fold domains"/>
    <property type="match status" value="1"/>
</dbReference>
<comment type="pathway">
    <text evidence="2 10">Amino-acid biosynthesis; L-methionine biosynthesis via de novo pathway; L-homoserine from L-aspartate: step 3/3.</text>
</comment>
<evidence type="ECO:0000313" key="15">
    <source>
        <dbReference type="Proteomes" id="UP000664857"/>
    </source>
</evidence>
<keyword evidence="7 10" id="KW-0791">Threonine biosynthesis</keyword>
<gene>
    <name evidence="14" type="ORF">DOK76_04305</name>
</gene>
<dbReference type="PROSITE" id="PS01042">
    <property type="entry name" value="HOMOSER_DHGENASE"/>
    <property type="match status" value="1"/>
</dbReference>
<keyword evidence="8 10" id="KW-0560">Oxidoreductase</keyword>
<feature type="domain" description="Aspartate/homoserine dehydrogenase NAD-binding" evidence="13">
    <location>
        <begin position="7"/>
        <end position="116"/>
    </location>
</feature>
<sequence length="386" mass="42790">MNVAILGYGVVGSGVETIISEQLGDKEPIKVVKIWNRPNKTKQIPYFVSDIEEIINDPSIECVVEALNGIHPAYEHIMACLKKGKHVVSANKAVVAAFFEEFQQVAHDNQVYFKYEASVGGGIPWIKELKRAKRTDAISSISGILNGTSNYILSTMAKAHLSFSDVLLDAQELGYAEADPSADIDGFDILNKLIISSYVAFEARVKPDDFLRLSMRGVTLEDSQYFHNLGYELKYLGTANVENESLEGDVMLTACSKQSLEANTSLNYNCVSLVGETIGTLSFYGQGAGQLPTAHSMVQDLLDITNESHQIKLNSVKDISNKGLKTYQFVVRSQQSIPESFVKREDQGYCYLLPMSQLRFKEVVMPLLEETDLVVKMEELRGECGD</sequence>